<evidence type="ECO:0000313" key="6">
    <source>
        <dbReference type="Proteomes" id="UP000828390"/>
    </source>
</evidence>
<evidence type="ECO:0000256" key="2">
    <source>
        <dbReference type="ARBA" id="ARBA00022741"/>
    </source>
</evidence>
<dbReference type="PROSITE" id="PS51720">
    <property type="entry name" value="G_AIG1"/>
    <property type="match status" value="1"/>
</dbReference>
<dbReference type="GO" id="GO:0005525">
    <property type="term" value="F:GTP binding"/>
    <property type="evidence" value="ECO:0007669"/>
    <property type="project" value="UniProtKB-KW"/>
</dbReference>
<evidence type="ECO:0000256" key="3">
    <source>
        <dbReference type="ARBA" id="ARBA00023134"/>
    </source>
</evidence>
<evidence type="ECO:0000313" key="5">
    <source>
        <dbReference type="EMBL" id="KAH3738982.1"/>
    </source>
</evidence>
<evidence type="ECO:0000259" key="4">
    <source>
        <dbReference type="PROSITE" id="PS51720"/>
    </source>
</evidence>
<reference evidence="5" key="1">
    <citation type="journal article" date="2019" name="bioRxiv">
        <title>The Genome of the Zebra Mussel, Dreissena polymorpha: A Resource for Invasive Species Research.</title>
        <authorList>
            <person name="McCartney M.A."/>
            <person name="Auch B."/>
            <person name="Kono T."/>
            <person name="Mallez S."/>
            <person name="Zhang Y."/>
            <person name="Obille A."/>
            <person name="Becker A."/>
            <person name="Abrahante J.E."/>
            <person name="Garbe J."/>
            <person name="Badalamenti J.P."/>
            <person name="Herman A."/>
            <person name="Mangelson H."/>
            <person name="Liachko I."/>
            <person name="Sullivan S."/>
            <person name="Sone E.D."/>
            <person name="Koren S."/>
            <person name="Silverstein K.A.T."/>
            <person name="Beckman K.B."/>
            <person name="Gohl D.M."/>
        </authorList>
    </citation>
    <scope>NUCLEOTIDE SEQUENCE</scope>
    <source>
        <strain evidence="5">Duluth1</strain>
        <tissue evidence="5">Whole animal</tissue>
    </source>
</reference>
<keyword evidence="6" id="KW-1185">Reference proteome</keyword>
<feature type="domain" description="AIG1-type G" evidence="4">
    <location>
        <begin position="9"/>
        <end position="199"/>
    </location>
</feature>
<accession>A0A9D4I036</accession>
<gene>
    <name evidence="5" type="ORF">DPMN_045626</name>
</gene>
<dbReference type="EMBL" id="JAIWYP010000011">
    <property type="protein sequence ID" value="KAH3738982.1"/>
    <property type="molecule type" value="Genomic_DNA"/>
</dbReference>
<reference evidence="5" key="2">
    <citation type="submission" date="2020-11" db="EMBL/GenBank/DDBJ databases">
        <authorList>
            <person name="McCartney M.A."/>
            <person name="Auch B."/>
            <person name="Kono T."/>
            <person name="Mallez S."/>
            <person name="Becker A."/>
            <person name="Gohl D.M."/>
            <person name="Silverstein K.A.T."/>
            <person name="Koren S."/>
            <person name="Bechman K.B."/>
            <person name="Herman A."/>
            <person name="Abrahante J.E."/>
            <person name="Garbe J."/>
        </authorList>
    </citation>
    <scope>NUCLEOTIDE SEQUENCE</scope>
    <source>
        <strain evidence="5">Duluth1</strain>
        <tissue evidence="5">Whole animal</tissue>
    </source>
</reference>
<dbReference type="Pfam" id="PF04548">
    <property type="entry name" value="AIG1"/>
    <property type="match status" value="1"/>
</dbReference>
<sequence>MAEAPITPKPGLRILLVGHTGHGKSSTGNSLLGENRFMVKRSSRSVTERVQLERADQFGKTIEVVDTPDISFLASLNVGPSSTYDAVLFVLRPDRFSPDLVEAVDMFIKSFGQAEHLFVVLTHTKDEQSKQDYINNNEFLSFSNLTKHCNKNILFIDNTAAFQIKNAMACNIISIIEEQCHSPKDFDNPWPECSTVLSPWCSFV</sequence>
<organism evidence="5 6">
    <name type="scientific">Dreissena polymorpha</name>
    <name type="common">Zebra mussel</name>
    <name type="synonym">Mytilus polymorpha</name>
    <dbReference type="NCBI Taxonomy" id="45954"/>
    <lineage>
        <taxon>Eukaryota</taxon>
        <taxon>Metazoa</taxon>
        <taxon>Spiralia</taxon>
        <taxon>Lophotrochozoa</taxon>
        <taxon>Mollusca</taxon>
        <taxon>Bivalvia</taxon>
        <taxon>Autobranchia</taxon>
        <taxon>Heteroconchia</taxon>
        <taxon>Euheterodonta</taxon>
        <taxon>Imparidentia</taxon>
        <taxon>Neoheterodontei</taxon>
        <taxon>Myida</taxon>
        <taxon>Dreissenoidea</taxon>
        <taxon>Dreissenidae</taxon>
        <taxon>Dreissena</taxon>
    </lineage>
</organism>
<dbReference type="Proteomes" id="UP000828390">
    <property type="component" value="Unassembled WGS sequence"/>
</dbReference>
<keyword evidence="3" id="KW-0342">GTP-binding</keyword>
<dbReference type="InterPro" id="IPR006703">
    <property type="entry name" value="G_AIG1"/>
</dbReference>
<dbReference type="PANTHER" id="PTHR10903">
    <property type="entry name" value="GTPASE, IMAP FAMILY MEMBER-RELATED"/>
    <property type="match status" value="1"/>
</dbReference>
<keyword evidence="2" id="KW-0547">Nucleotide-binding</keyword>
<name>A0A9D4I036_DREPO</name>
<dbReference type="InterPro" id="IPR045058">
    <property type="entry name" value="GIMA/IAN/Toc"/>
</dbReference>
<dbReference type="SUPFAM" id="SSF52540">
    <property type="entry name" value="P-loop containing nucleoside triphosphate hydrolases"/>
    <property type="match status" value="1"/>
</dbReference>
<dbReference type="Gene3D" id="3.40.50.300">
    <property type="entry name" value="P-loop containing nucleotide triphosphate hydrolases"/>
    <property type="match status" value="1"/>
</dbReference>
<comment type="similarity">
    <text evidence="1">Belongs to the TRAFAC class TrmE-Era-EngA-EngB-Septin-like GTPase superfamily. AIG1/Toc34/Toc159-like paraseptin GTPase family. IAN subfamily.</text>
</comment>
<dbReference type="PANTHER" id="PTHR10903:SF184">
    <property type="entry name" value="GTP-BINDING PROTEIN A"/>
    <property type="match status" value="1"/>
</dbReference>
<protein>
    <recommendedName>
        <fullName evidence="4">AIG1-type G domain-containing protein</fullName>
    </recommendedName>
</protein>
<dbReference type="AlphaFoldDB" id="A0A9D4I036"/>
<evidence type="ECO:0000256" key="1">
    <source>
        <dbReference type="ARBA" id="ARBA00008535"/>
    </source>
</evidence>
<proteinExistence type="inferred from homology"/>
<comment type="caution">
    <text evidence="5">The sequence shown here is derived from an EMBL/GenBank/DDBJ whole genome shotgun (WGS) entry which is preliminary data.</text>
</comment>
<dbReference type="InterPro" id="IPR027417">
    <property type="entry name" value="P-loop_NTPase"/>
</dbReference>